<gene>
    <name evidence="2" type="ORF">MIND_01238000</name>
</gene>
<dbReference type="AlphaFoldDB" id="A0A8H6VVY0"/>
<keyword evidence="1" id="KW-0732">Signal</keyword>
<comment type="caution">
    <text evidence="2">The sequence shown here is derived from an EMBL/GenBank/DDBJ whole genome shotgun (WGS) entry which is preliminary data.</text>
</comment>
<dbReference type="RefSeq" id="XP_037214840.1">
    <property type="nucleotide sequence ID" value="XM_037368872.1"/>
</dbReference>
<evidence type="ECO:0008006" key="4">
    <source>
        <dbReference type="Google" id="ProtNLM"/>
    </source>
</evidence>
<reference evidence="2" key="1">
    <citation type="submission" date="2020-05" db="EMBL/GenBank/DDBJ databases">
        <title>Mycena genomes resolve the evolution of fungal bioluminescence.</title>
        <authorList>
            <person name="Tsai I.J."/>
        </authorList>
    </citation>
    <scope>NUCLEOTIDE SEQUENCE</scope>
    <source>
        <strain evidence="2">171206Taipei</strain>
    </source>
</reference>
<feature type="signal peptide" evidence="1">
    <location>
        <begin position="1"/>
        <end position="20"/>
    </location>
</feature>
<keyword evidence="3" id="KW-1185">Reference proteome</keyword>
<sequence>MQLSAMLASAFLLLGASTGALDVWVPRITFPTAGAILAANSQVNVTWTTVNAPQNISNRAMLLLGHTGGNYPFILAKDFDLRAGFVTVAVPYVFTGTAYTFVLFGDSGNASPPFTIESDVL</sequence>
<evidence type="ECO:0000313" key="3">
    <source>
        <dbReference type="Proteomes" id="UP000636479"/>
    </source>
</evidence>
<proteinExistence type="predicted"/>
<dbReference type="GeneID" id="59351388"/>
<dbReference type="EMBL" id="JACAZF010000012">
    <property type="protein sequence ID" value="KAF7292113.1"/>
    <property type="molecule type" value="Genomic_DNA"/>
</dbReference>
<dbReference type="OrthoDB" id="2973648at2759"/>
<evidence type="ECO:0000256" key="1">
    <source>
        <dbReference type="SAM" id="SignalP"/>
    </source>
</evidence>
<evidence type="ECO:0000313" key="2">
    <source>
        <dbReference type="EMBL" id="KAF7292113.1"/>
    </source>
</evidence>
<accession>A0A8H6VVY0</accession>
<feature type="chain" id="PRO_5034316899" description="Ser-Thr-rich glycosyl-phosphatidyl-inositol-anchored membrane family-domain-containing protein" evidence="1">
    <location>
        <begin position="21"/>
        <end position="121"/>
    </location>
</feature>
<dbReference type="Proteomes" id="UP000636479">
    <property type="component" value="Unassembled WGS sequence"/>
</dbReference>
<organism evidence="2 3">
    <name type="scientific">Mycena indigotica</name>
    <dbReference type="NCBI Taxonomy" id="2126181"/>
    <lineage>
        <taxon>Eukaryota</taxon>
        <taxon>Fungi</taxon>
        <taxon>Dikarya</taxon>
        <taxon>Basidiomycota</taxon>
        <taxon>Agaricomycotina</taxon>
        <taxon>Agaricomycetes</taxon>
        <taxon>Agaricomycetidae</taxon>
        <taxon>Agaricales</taxon>
        <taxon>Marasmiineae</taxon>
        <taxon>Mycenaceae</taxon>
        <taxon>Mycena</taxon>
    </lineage>
</organism>
<protein>
    <recommendedName>
        <fullName evidence="4">Ser-Thr-rich glycosyl-phosphatidyl-inositol-anchored membrane family-domain-containing protein</fullName>
    </recommendedName>
</protein>
<name>A0A8H6VVY0_9AGAR</name>